<keyword evidence="5" id="KW-1185">Reference proteome</keyword>
<dbReference type="GO" id="GO:0006623">
    <property type="term" value="P:protein targeting to vacuole"/>
    <property type="evidence" value="ECO:0007669"/>
    <property type="project" value="InterPro"/>
</dbReference>
<organism evidence="4 5">
    <name type="scientific">Blepharisma stoltei</name>
    <dbReference type="NCBI Taxonomy" id="1481888"/>
    <lineage>
        <taxon>Eukaryota</taxon>
        <taxon>Sar</taxon>
        <taxon>Alveolata</taxon>
        <taxon>Ciliophora</taxon>
        <taxon>Postciliodesmatophora</taxon>
        <taxon>Heterotrichea</taxon>
        <taxon>Heterotrichida</taxon>
        <taxon>Blepharismidae</taxon>
        <taxon>Blepharisma</taxon>
    </lineage>
</organism>
<feature type="domain" description="FUZ/MON1/HPS1 first Longin" evidence="1">
    <location>
        <begin position="11"/>
        <end position="136"/>
    </location>
</feature>
<evidence type="ECO:0000259" key="1">
    <source>
        <dbReference type="Pfam" id="PF19036"/>
    </source>
</evidence>
<feature type="domain" description="FUZ/MON1/HPS1 second Longin" evidence="2">
    <location>
        <begin position="174"/>
        <end position="267"/>
    </location>
</feature>
<evidence type="ECO:0008006" key="6">
    <source>
        <dbReference type="Google" id="ProtNLM"/>
    </source>
</evidence>
<proteinExistence type="predicted"/>
<dbReference type="GO" id="GO:0016192">
    <property type="term" value="P:vesicle-mediated transport"/>
    <property type="evidence" value="ECO:0007669"/>
    <property type="project" value="InterPro"/>
</dbReference>
<dbReference type="Proteomes" id="UP001162131">
    <property type="component" value="Unassembled WGS sequence"/>
</dbReference>
<gene>
    <name evidence="4" type="ORF">BSTOLATCC_MIC20907</name>
</gene>
<evidence type="ECO:0000259" key="2">
    <source>
        <dbReference type="Pfam" id="PF19037"/>
    </source>
</evidence>
<dbReference type="Pfam" id="PF19037">
    <property type="entry name" value="Fuz_longin_2"/>
    <property type="match status" value="1"/>
</dbReference>
<protein>
    <recommendedName>
        <fullName evidence="6">Vacuolar fusion protein MON1 homolog</fullName>
    </recommendedName>
</protein>
<evidence type="ECO:0000259" key="3">
    <source>
        <dbReference type="Pfam" id="PF19038"/>
    </source>
</evidence>
<reference evidence="4" key="1">
    <citation type="submission" date="2021-09" db="EMBL/GenBank/DDBJ databases">
        <authorList>
            <consortium name="AG Swart"/>
            <person name="Singh M."/>
            <person name="Singh A."/>
            <person name="Seah K."/>
            <person name="Emmerich C."/>
        </authorList>
    </citation>
    <scope>NUCLEOTIDE SEQUENCE</scope>
    <source>
        <strain evidence="4">ATCC30299</strain>
    </source>
</reference>
<comment type="caution">
    <text evidence="4">The sequence shown here is derived from an EMBL/GenBank/DDBJ whole genome shotgun (WGS) entry which is preliminary data.</text>
</comment>
<feature type="domain" description="FUZ/MON1/HPS1 third Longin" evidence="3">
    <location>
        <begin position="301"/>
        <end position="406"/>
    </location>
</feature>
<evidence type="ECO:0000313" key="5">
    <source>
        <dbReference type="Proteomes" id="UP001162131"/>
    </source>
</evidence>
<accession>A0AAU9J9M1</accession>
<dbReference type="Pfam" id="PF19036">
    <property type="entry name" value="Fuz_longin_1"/>
    <property type="match status" value="1"/>
</dbReference>
<dbReference type="EMBL" id="CAJZBQ010000020">
    <property type="protein sequence ID" value="CAG9318433.1"/>
    <property type="molecule type" value="Genomic_DNA"/>
</dbReference>
<name>A0AAU9J9M1_9CILI</name>
<dbReference type="PANTHER" id="PTHR13027:SF7">
    <property type="entry name" value="VACUOLAR FUSION PROTEIN MON1 HOMOLOG"/>
    <property type="match status" value="1"/>
</dbReference>
<dbReference type="PANTHER" id="PTHR13027">
    <property type="entry name" value="SAND PROTEIN-RELATED"/>
    <property type="match status" value="1"/>
</dbReference>
<dbReference type="AlphaFoldDB" id="A0AAU9J9M1"/>
<dbReference type="Pfam" id="PF19038">
    <property type="entry name" value="Fuz_longin_3"/>
    <property type="match status" value="1"/>
</dbReference>
<dbReference type="InterPro" id="IPR043970">
    <property type="entry name" value="FUZ/MON1/HPS1_longin_3"/>
</dbReference>
<dbReference type="PRINTS" id="PR01546">
    <property type="entry name" value="YEAST73DUF"/>
</dbReference>
<dbReference type="InterPro" id="IPR043971">
    <property type="entry name" value="FUZ/MON1/HPS1_longin_2"/>
</dbReference>
<dbReference type="InterPro" id="IPR004353">
    <property type="entry name" value="Mon1"/>
</dbReference>
<evidence type="ECO:0000313" key="4">
    <source>
        <dbReference type="EMBL" id="CAG9318433.1"/>
    </source>
</evidence>
<dbReference type="InterPro" id="IPR043972">
    <property type="entry name" value="FUZ/MON1/HPS1_longin_1"/>
</dbReference>
<sequence>METPLFLRKKKLFFVFTSAAKPVWTRYGSETDLSTFIGSLAAILYKFQNYYTGIQDSLRYLRTADMYVVFLCTEALFYVCISKGKDSLESLYNQLRMLHTKVISTLTDNITTMLISRPSYDARNLMGGTHSALDYLIRTTAVSPSMLDAFMPVPMLAQHRSQIQLSFKSHLDDDLLYGFIMTSTSIIYRYCRKGENIHHIDTSLLFNMLASHSSLRSTMSWTPICLPNFSDKGFVYAYITFLQDSQVGLALLSDNSAAFKNLKACGDAIETEIRGLLPIIEESVKSIPYSVSICGIKEFKHFIYMTKAVDQYTMSGFTPSTRDFLPEMPIDIYKRTLRRYFAAYKLSNIPEFFKGNYTKIDTYKNEQIVALRTNEYVLFASLSSMLPAAAVVQLTTQLLRWLKSQEQDFFIMR</sequence>